<sequence length="234" mass="25690">MARPRDEERDRDHQASCFRSPTLGTLRQFPARPLSTETELTHMEYFHLICAKEFALYFELPIWEMLILQQTLREPALHHAALAIACLTRTRYHPVTISSASTSTDPSTALSFSINQYGLAIRALHTQLTGDSGSVHNLELAALASVVFTLIEFLLGIDSQVEVHLRAGYAVLKDLGRHDVGSGRAGISMSAVAGDSNSASGDQMDSSSYGLLANAILQLTTQVESFRGFRQARL</sequence>
<evidence type="ECO:0000313" key="8">
    <source>
        <dbReference type="Proteomes" id="UP001610446"/>
    </source>
</evidence>
<keyword evidence="1" id="KW-0479">Metal-binding</keyword>
<protein>
    <recommendedName>
        <fullName evidence="9">Transcription factor domain-containing protein</fullName>
    </recommendedName>
</protein>
<keyword evidence="6" id="KW-0539">Nucleus</keyword>
<keyword evidence="2" id="KW-0862">Zinc</keyword>
<organism evidence="7 8">
    <name type="scientific">Aspergillus pseudoustus</name>
    <dbReference type="NCBI Taxonomy" id="1810923"/>
    <lineage>
        <taxon>Eukaryota</taxon>
        <taxon>Fungi</taxon>
        <taxon>Dikarya</taxon>
        <taxon>Ascomycota</taxon>
        <taxon>Pezizomycotina</taxon>
        <taxon>Eurotiomycetes</taxon>
        <taxon>Eurotiomycetidae</taxon>
        <taxon>Eurotiales</taxon>
        <taxon>Aspergillaceae</taxon>
        <taxon>Aspergillus</taxon>
        <taxon>Aspergillus subgen. Nidulantes</taxon>
    </lineage>
</organism>
<evidence type="ECO:0000256" key="4">
    <source>
        <dbReference type="ARBA" id="ARBA00023125"/>
    </source>
</evidence>
<evidence type="ECO:0000256" key="3">
    <source>
        <dbReference type="ARBA" id="ARBA00023015"/>
    </source>
</evidence>
<name>A0ABR4JTE5_9EURO</name>
<evidence type="ECO:0000256" key="2">
    <source>
        <dbReference type="ARBA" id="ARBA00022833"/>
    </source>
</evidence>
<keyword evidence="4" id="KW-0238">DNA-binding</keyword>
<evidence type="ECO:0000256" key="1">
    <source>
        <dbReference type="ARBA" id="ARBA00022723"/>
    </source>
</evidence>
<proteinExistence type="predicted"/>
<dbReference type="InterPro" id="IPR052360">
    <property type="entry name" value="Transcr_Regulatory_Proteins"/>
</dbReference>
<dbReference type="PANTHER" id="PTHR36206">
    <property type="entry name" value="ASPERCRYPTIN BIOSYNTHESIS CLUSTER-SPECIFIC TRANSCRIPTION REGULATOR ATNN-RELATED"/>
    <property type="match status" value="1"/>
</dbReference>
<evidence type="ECO:0000256" key="5">
    <source>
        <dbReference type="ARBA" id="ARBA00023163"/>
    </source>
</evidence>
<gene>
    <name evidence="7" type="ORF">BJY01DRAFT_248696</name>
</gene>
<comment type="caution">
    <text evidence="7">The sequence shown here is derived from an EMBL/GenBank/DDBJ whole genome shotgun (WGS) entry which is preliminary data.</text>
</comment>
<evidence type="ECO:0000313" key="7">
    <source>
        <dbReference type="EMBL" id="KAL2843315.1"/>
    </source>
</evidence>
<keyword evidence="3" id="KW-0805">Transcription regulation</keyword>
<accession>A0ABR4JTE5</accession>
<dbReference type="Proteomes" id="UP001610446">
    <property type="component" value="Unassembled WGS sequence"/>
</dbReference>
<reference evidence="7 8" key="1">
    <citation type="submission" date="2024-07" db="EMBL/GenBank/DDBJ databases">
        <title>Section-level genome sequencing and comparative genomics of Aspergillus sections Usti and Cavernicolus.</title>
        <authorList>
            <consortium name="Lawrence Berkeley National Laboratory"/>
            <person name="Nybo J.L."/>
            <person name="Vesth T.C."/>
            <person name="Theobald S."/>
            <person name="Frisvad J.C."/>
            <person name="Larsen T.O."/>
            <person name="Kjaerboelling I."/>
            <person name="Rothschild-Mancinelli K."/>
            <person name="Lyhne E.K."/>
            <person name="Kogle M.E."/>
            <person name="Barry K."/>
            <person name="Clum A."/>
            <person name="Na H."/>
            <person name="Ledsgaard L."/>
            <person name="Lin J."/>
            <person name="Lipzen A."/>
            <person name="Kuo A."/>
            <person name="Riley R."/>
            <person name="Mondo S."/>
            <person name="Labutti K."/>
            <person name="Haridas S."/>
            <person name="Pangalinan J."/>
            <person name="Salamov A.A."/>
            <person name="Simmons B.A."/>
            <person name="Magnuson J.K."/>
            <person name="Chen J."/>
            <person name="Drula E."/>
            <person name="Henrissat B."/>
            <person name="Wiebenga A."/>
            <person name="Lubbers R.J."/>
            <person name="Gomes A.C."/>
            <person name="Makela M.R."/>
            <person name="Stajich J."/>
            <person name="Grigoriev I.V."/>
            <person name="Mortensen U.H."/>
            <person name="De Vries R.P."/>
            <person name="Baker S.E."/>
            <person name="Andersen M.R."/>
        </authorList>
    </citation>
    <scope>NUCLEOTIDE SEQUENCE [LARGE SCALE GENOMIC DNA]</scope>
    <source>
        <strain evidence="7 8">CBS 123904</strain>
    </source>
</reference>
<dbReference type="EMBL" id="JBFXLU010000091">
    <property type="protein sequence ID" value="KAL2843315.1"/>
    <property type="molecule type" value="Genomic_DNA"/>
</dbReference>
<keyword evidence="8" id="KW-1185">Reference proteome</keyword>
<evidence type="ECO:0000256" key="6">
    <source>
        <dbReference type="ARBA" id="ARBA00023242"/>
    </source>
</evidence>
<evidence type="ECO:0008006" key="9">
    <source>
        <dbReference type="Google" id="ProtNLM"/>
    </source>
</evidence>
<dbReference type="PANTHER" id="PTHR36206:SF12">
    <property type="entry name" value="ASPERCRYPTIN BIOSYNTHESIS CLUSTER-SPECIFIC TRANSCRIPTION REGULATOR ATNN-RELATED"/>
    <property type="match status" value="1"/>
</dbReference>
<keyword evidence="5" id="KW-0804">Transcription</keyword>